<organism evidence="1 2">
    <name type="scientific">Urechidicola vernalis</name>
    <dbReference type="NCBI Taxonomy" id="3075600"/>
    <lineage>
        <taxon>Bacteria</taxon>
        <taxon>Pseudomonadati</taxon>
        <taxon>Bacteroidota</taxon>
        <taxon>Flavobacteriia</taxon>
        <taxon>Flavobacteriales</taxon>
        <taxon>Flavobacteriaceae</taxon>
        <taxon>Urechidicola</taxon>
    </lineage>
</organism>
<dbReference type="RefSeq" id="WP_311594447.1">
    <property type="nucleotide sequence ID" value="NZ_JAVRHV010000035.1"/>
</dbReference>
<gene>
    <name evidence="1" type="ORF">RM519_13995</name>
</gene>
<keyword evidence="2" id="KW-1185">Reference proteome</keyword>
<proteinExistence type="predicted"/>
<accession>A0ABU2YAU6</accession>
<name>A0ABU2YAU6_9FLAO</name>
<reference evidence="1 2" key="1">
    <citation type="submission" date="2023-09" db="EMBL/GenBank/DDBJ databases">
        <authorList>
            <person name="Rey-Velasco X."/>
        </authorList>
    </citation>
    <scope>NUCLEOTIDE SEQUENCE [LARGE SCALE GENOMIC DNA]</scope>
    <source>
        <strain evidence="1 2">P050</strain>
    </source>
</reference>
<sequence length="75" mass="7354">AQDAAIALNTAKTGITPAQAAIIANTSGTNTGDQDISGIATNATNIATNAGNISGNEADIIVLDTAIGVIETEQT</sequence>
<dbReference type="Proteomes" id="UP001252186">
    <property type="component" value="Unassembled WGS sequence"/>
</dbReference>
<comment type="caution">
    <text evidence="1">The sequence shown here is derived from an EMBL/GenBank/DDBJ whole genome shotgun (WGS) entry which is preliminary data.</text>
</comment>
<feature type="non-terminal residue" evidence="1">
    <location>
        <position position="75"/>
    </location>
</feature>
<dbReference type="EMBL" id="JAVRHV010000035">
    <property type="protein sequence ID" value="MDT0554365.1"/>
    <property type="molecule type" value="Genomic_DNA"/>
</dbReference>
<evidence type="ECO:0008006" key="3">
    <source>
        <dbReference type="Google" id="ProtNLM"/>
    </source>
</evidence>
<protein>
    <recommendedName>
        <fullName evidence="3">Trimeric autotransporter adhesin YadA-like stalk domain-containing protein</fullName>
    </recommendedName>
</protein>
<evidence type="ECO:0000313" key="1">
    <source>
        <dbReference type="EMBL" id="MDT0554365.1"/>
    </source>
</evidence>
<evidence type="ECO:0000313" key="2">
    <source>
        <dbReference type="Proteomes" id="UP001252186"/>
    </source>
</evidence>
<feature type="non-terminal residue" evidence="1">
    <location>
        <position position="1"/>
    </location>
</feature>